<keyword evidence="4 5" id="KW-0472">Membrane</keyword>
<evidence type="ECO:0000256" key="3">
    <source>
        <dbReference type="ARBA" id="ARBA00022989"/>
    </source>
</evidence>
<evidence type="ECO:0000256" key="1">
    <source>
        <dbReference type="ARBA" id="ARBA00004127"/>
    </source>
</evidence>
<dbReference type="EMBL" id="VSSQ01013209">
    <property type="protein sequence ID" value="MPM50983.1"/>
    <property type="molecule type" value="Genomic_DNA"/>
</dbReference>
<organism evidence="7">
    <name type="scientific">bioreactor metagenome</name>
    <dbReference type="NCBI Taxonomy" id="1076179"/>
    <lineage>
        <taxon>unclassified sequences</taxon>
        <taxon>metagenomes</taxon>
        <taxon>ecological metagenomes</taxon>
    </lineage>
</organism>
<dbReference type="Pfam" id="PF06803">
    <property type="entry name" value="DUF1232"/>
    <property type="match status" value="1"/>
</dbReference>
<protein>
    <recommendedName>
        <fullName evidence="6">DUF1232 domain-containing protein</fullName>
    </recommendedName>
</protein>
<dbReference type="InterPro" id="IPR010652">
    <property type="entry name" value="DUF1232"/>
</dbReference>
<feature type="transmembrane region" description="Helical" evidence="5">
    <location>
        <begin position="55"/>
        <end position="73"/>
    </location>
</feature>
<evidence type="ECO:0000256" key="5">
    <source>
        <dbReference type="SAM" id="Phobius"/>
    </source>
</evidence>
<name>A0A645AJF2_9ZZZZ</name>
<proteinExistence type="predicted"/>
<dbReference type="AlphaFoldDB" id="A0A645AJF2"/>
<comment type="caution">
    <text evidence="7">The sequence shown here is derived from an EMBL/GenBank/DDBJ whole genome shotgun (WGS) entry which is preliminary data.</text>
</comment>
<comment type="subcellular location">
    <subcellularLocation>
        <location evidence="1">Endomembrane system</location>
        <topology evidence="1">Multi-pass membrane protein</topology>
    </subcellularLocation>
</comment>
<gene>
    <name evidence="7" type="ORF">SDC9_97729</name>
</gene>
<reference evidence="7" key="1">
    <citation type="submission" date="2019-08" db="EMBL/GenBank/DDBJ databases">
        <authorList>
            <person name="Kucharzyk K."/>
            <person name="Murdoch R.W."/>
            <person name="Higgins S."/>
            <person name="Loffler F."/>
        </authorList>
    </citation>
    <scope>NUCLEOTIDE SEQUENCE</scope>
</reference>
<keyword evidence="3 5" id="KW-1133">Transmembrane helix</keyword>
<sequence>MNRFIKVIDILLNQLKKILVRFRKSKFGLLFIVNIFKIPDFITDRRVSIISKFKVIFAFGVALLYMVSGVDFIPEMITGVFGLVDDLFIFIWCLGIINEEVEKYKEIIKEENAPNIIKNVKFSVKDEKE</sequence>
<evidence type="ECO:0000256" key="2">
    <source>
        <dbReference type="ARBA" id="ARBA00022692"/>
    </source>
</evidence>
<feature type="transmembrane region" description="Helical" evidence="5">
    <location>
        <begin position="79"/>
        <end position="97"/>
    </location>
</feature>
<keyword evidence="2 5" id="KW-0812">Transmembrane</keyword>
<evidence type="ECO:0000256" key="4">
    <source>
        <dbReference type="ARBA" id="ARBA00023136"/>
    </source>
</evidence>
<dbReference type="GO" id="GO:0012505">
    <property type="term" value="C:endomembrane system"/>
    <property type="evidence" value="ECO:0007669"/>
    <property type="project" value="UniProtKB-SubCell"/>
</dbReference>
<evidence type="ECO:0000313" key="7">
    <source>
        <dbReference type="EMBL" id="MPM50983.1"/>
    </source>
</evidence>
<evidence type="ECO:0000259" key="6">
    <source>
        <dbReference type="Pfam" id="PF06803"/>
    </source>
</evidence>
<feature type="domain" description="DUF1232" evidence="6">
    <location>
        <begin position="56"/>
        <end position="92"/>
    </location>
</feature>
<accession>A0A645AJF2</accession>